<evidence type="ECO:0000256" key="1">
    <source>
        <dbReference type="ARBA" id="ARBA00008668"/>
    </source>
</evidence>
<dbReference type="GO" id="GO:0016788">
    <property type="term" value="F:hydrolase activity, acting on ester bonds"/>
    <property type="evidence" value="ECO:0007669"/>
    <property type="project" value="InterPro"/>
</dbReference>
<evidence type="ECO:0000313" key="2">
    <source>
        <dbReference type="EMBL" id="EEF31241.1"/>
    </source>
</evidence>
<keyword evidence="3" id="KW-1185">Reference proteome</keyword>
<dbReference type="EMBL" id="EQ974258">
    <property type="protein sequence ID" value="EEF31241.1"/>
    <property type="molecule type" value="Genomic_DNA"/>
</dbReference>
<sequence length="136" mass="14917">MSLPPIGCVPSQRTVRGAYKESVSRSKSSSSHLQSKLSSALLSLNSTLHDALVIYLDVYNPLLSLIQNPAKYGFNVGNKGCCGTGKIEVTYLCNSFDDPLTCKDDTKYVFWDSFHPTEKAYETLVTIVLNKAGSLF</sequence>
<dbReference type="STRING" id="3988.B9SYT7"/>
<dbReference type="Proteomes" id="UP000008311">
    <property type="component" value="Unassembled WGS sequence"/>
</dbReference>
<dbReference type="PANTHER" id="PTHR45642:SF135">
    <property type="entry name" value="GDSL ESTERASE_LIPASE EXL2"/>
    <property type="match status" value="1"/>
</dbReference>
<dbReference type="AlphaFoldDB" id="B9SYT7"/>
<dbReference type="Gene3D" id="3.40.50.1110">
    <property type="entry name" value="SGNH hydrolase"/>
    <property type="match status" value="1"/>
</dbReference>
<proteinExistence type="inferred from homology"/>
<accession>B9SYT7</accession>
<name>B9SYT7_RICCO</name>
<evidence type="ECO:0000313" key="3">
    <source>
        <dbReference type="Proteomes" id="UP000008311"/>
    </source>
</evidence>
<dbReference type="eggNOG" id="ENOG502QW19">
    <property type="taxonomic scope" value="Eukaryota"/>
</dbReference>
<comment type="similarity">
    <text evidence="1">Belongs to the 'GDSL' lipolytic enzyme family.</text>
</comment>
<dbReference type="Pfam" id="PF00657">
    <property type="entry name" value="Lipase_GDSL"/>
    <property type="match status" value="1"/>
</dbReference>
<dbReference type="PANTHER" id="PTHR45642">
    <property type="entry name" value="GDSL ESTERASE/LIPASE EXL3"/>
    <property type="match status" value="1"/>
</dbReference>
<dbReference type="InterPro" id="IPR050592">
    <property type="entry name" value="GDSL_lipolytic_enzyme"/>
</dbReference>
<dbReference type="InterPro" id="IPR001087">
    <property type="entry name" value="GDSL"/>
</dbReference>
<dbReference type="InParanoid" id="B9SYT7"/>
<protein>
    <submittedName>
        <fullName evidence="2">Zinc finger protein, putative</fullName>
    </submittedName>
</protein>
<gene>
    <name evidence="2" type="ORF">RCOM_0362810</name>
</gene>
<organism evidence="2 3">
    <name type="scientific">Ricinus communis</name>
    <name type="common">Castor bean</name>
    <dbReference type="NCBI Taxonomy" id="3988"/>
    <lineage>
        <taxon>Eukaryota</taxon>
        <taxon>Viridiplantae</taxon>
        <taxon>Streptophyta</taxon>
        <taxon>Embryophyta</taxon>
        <taxon>Tracheophyta</taxon>
        <taxon>Spermatophyta</taxon>
        <taxon>Magnoliopsida</taxon>
        <taxon>eudicotyledons</taxon>
        <taxon>Gunneridae</taxon>
        <taxon>Pentapetalae</taxon>
        <taxon>rosids</taxon>
        <taxon>fabids</taxon>
        <taxon>Malpighiales</taxon>
        <taxon>Euphorbiaceae</taxon>
        <taxon>Acalyphoideae</taxon>
        <taxon>Acalypheae</taxon>
        <taxon>Ricinus</taxon>
    </lineage>
</organism>
<reference evidence="3" key="1">
    <citation type="journal article" date="2010" name="Nat. Biotechnol.">
        <title>Draft genome sequence of the oilseed species Ricinus communis.</title>
        <authorList>
            <person name="Chan A.P."/>
            <person name="Crabtree J."/>
            <person name="Zhao Q."/>
            <person name="Lorenzi H."/>
            <person name="Orvis J."/>
            <person name="Puiu D."/>
            <person name="Melake-Berhan A."/>
            <person name="Jones K.M."/>
            <person name="Redman J."/>
            <person name="Chen G."/>
            <person name="Cahoon E.B."/>
            <person name="Gedil M."/>
            <person name="Stanke M."/>
            <person name="Haas B.J."/>
            <person name="Wortman J.R."/>
            <person name="Fraser-Liggett C.M."/>
            <person name="Ravel J."/>
            <person name="Rabinowicz P.D."/>
        </authorList>
    </citation>
    <scope>NUCLEOTIDE SEQUENCE [LARGE SCALE GENOMIC DNA]</scope>
    <source>
        <strain evidence="3">cv. Hale</strain>
    </source>
</reference>
<dbReference type="InterPro" id="IPR036514">
    <property type="entry name" value="SGNH_hydro_sf"/>
</dbReference>